<evidence type="ECO:0000256" key="5">
    <source>
        <dbReference type="ARBA" id="ARBA00012045"/>
    </source>
</evidence>
<dbReference type="InterPro" id="IPR004036">
    <property type="entry name" value="Endonuclease-III-like_CS2"/>
</dbReference>
<accession>A0AAJ5WWV3</accession>
<dbReference type="InterPro" id="IPR003265">
    <property type="entry name" value="HhH-GPD_domain"/>
</dbReference>
<dbReference type="InterPro" id="IPR015797">
    <property type="entry name" value="NUDIX_hydrolase-like_dom_sf"/>
</dbReference>
<evidence type="ECO:0000256" key="1">
    <source>
        <dbReference type="ARBA" id="ARBA00000843"/>
    </source>
</evidence>
<keyword evidence="12" id="KW-0411">Iron-sulfur</keyword>
<dbReference type="Pfam" id="PF14815">
    <property type="entry name" value="NUDIX_4"/>
    <property type="match status" value="1"/>
</dbReference>
<keyword evidence="11" id="KW-0408">Iron</keyword>
<dbReference type="PANTHER" id="PTHR42944:SF1">
    <property type="entry name" value="ADENINE DNA GLYCOSYLASE"/>
    <property type="match status" value="1"/>
</dbReference>
<dbReference type="GO" id="GO:0046872">
    <property type="term" value="F:metal ion binding"/>
    <property type="evidence" value="ECO:0007669"/>
    <property type="project" value="UniProtKB-KW"/>
</dbReference>
<dbReference type="PANTHER" id="PTHR42944">
    <property type="entry name" value="ADENINE DNA GLYCOSYLASE"/>
    <property type="match status" value="1"/>
</dbReference>
<evidence type="ECO:0000256" key="4">
    <source>
        <dbReference type="ARBA" id="ARBA00008343"/>
    </source>
</evidence>
<dbReference type="Gene3D" id="3.90.79.10">
    <property type="entry name" value="Nucleoside Triphosphate Pyrophosphohydrolase"/>
    <property type="match status" value="1"/>
</dbReference>
<dbReference type="InterPro" id="IPR011257">
    <property type="entry name" value="DNA_glycosylase"/>
</dbReference>
<dbReference type="Pfam" id="PF00730">
    <property type="entry name" value="HhH-GPD"/>
    <property type="match status" value="1"/>
</dbReference>
<evidence type="ECO:0000256" key="13">
    <source>
        <dbReference type="ARBA" id="ARBA00023204"/>
    </source>
</evidence>
<sequence length="351" mass="38043">MADVSPDISSIRARLLAWYDAHARSLPWRAAVGAARTEPYRVWLSEVMLQQTTVPHATPYFHAFTTRWPRVEDLAAAEDAQVMGAWAGLGYYARARNLLACARAVAGDHGGVFPDTEAGLLALPGVGAYTAAAVAAIAFDRAANVVDGNVERVMARLFAVETPVPAARPELRRLAGLFVTGDRPGDWAQALMDLGATVCRPKSPSCDICPVSDQCRGLTTGEPTRFPVKAKKADRPHRRGRAYVLFDDQGRVAVETRPEKGLLGGMLGLPTGDWTIEDPSGPPPVPADWRMAGAVEHVFTHFSLTLTVMTAQGQTPHADWRWMPVQDARAALPTVFAKALDRAFVEPDLFL</sequence>
<dbReference type="Gene3D" id="1.10.340.30">
    <property type="entry name" value="Hypothetical protein, domain 2"/>
    <property type="match status" value="1"/>
</dbReference>
<name>A0AAJ5WWV3_9CAUL</name>
<evidence type="ECO:0000256" key="14">
    <source>
        <dbReference type="ARBA" id="ARBA00023295"/>
    </source>
</evidence>
<comment type="similarity">
    <text evidence="4">Belongs to the Nth/MutY family.</text>
</comment>
<evidence type="ECO:0000256" key="9">
    <source>
        <dbReference type="ARBA" id="ARBA00022763"/>
    </source>
</evidence>
<keyword evidence="7" id="KW-0004">4Fe-4S</keyword>
<dbReference type="GO" id="GO:0032357">
    <property type="term" value="F:oxidized purine DNA binding"/>
    <property type="evidence" value="ECO:0007669"/>
    <property type="project" value="TreeGrafter"/>
</dbReference>
<dbReference type="AlphaFoldDB" id="A0AAJ5WWV3"/>
<dbReference type="InterPro" id="IPR005760">
    <property type="entry name" value="A/G_AdeGlyc_MutY"/>
</dbReference>
<dbReference type="SMART" id="SM00478">
    <property type="entry name" value="ENDO3c"/>
    <property type="match status" value="1"/>
</dbReference>
<dbReference type="Gene3D" id="1.10.1670.10">
    <property type="entry name" value="Helix-hairpin-Helix base-excision DNA repair enzymes (C-terminal)"/>
    <property type="match status" value="1"/>
</dbReference>
<reference evidence="16" key="1">
    <citation type="submission" date="2023-03" db="EMBL/GenBank/DDBJ databases">
        <title>Andean soil-derived lignocellulolytic bacterial consortium as a source of novel taxa and putative plastic-active enzymes.</title>
        <authorList>
            <person name="Diaz-Garcia L."/>
            <person name="Chuvochina M."/>
            <person name="Feuerriegel G."/>
            <person name="Bunk B."/>
            <person name="Sproer C."/>
            <person name="Streit W.R."/>
            <person name="Rodriguez L.M."/>
            <person name="Overmann J."/>
            <person name="Jimenez D.J."/>
        </authorList>
    </citation>
    <scope>NUCLEOTIDE SEQUENCE</scope>
    <source>
        <strain evidence="16">MAG 833</strain>
    </source>
</reference>
<evidence type="ECO:0000259" key="15">
    <source>
        <dbReference type="SMART" id="SM00478"/>
    </source>
</evidence>
<gene>
    <name evidence="16" type="primary">mutY</name>
    <name evidence="16" type="ORF">P0Y50_09055</name>
</gene>
<dbReference type="SMART" id="SM00525">
    <property type="entry name" value="FES"/>
    <property type="match status" value="1"/>
</dbReference>
<dbReference type="SUPFAM" id="SSF48150">
    <property type="entry name" value="DNA-glycosylase"/>
    <property type="match status" value="1"/>
</dbReference>
<keyword evidence="14" id="KW-0326">Glycosidase</keyword>
<comment type="cofactor">
    <cofactor evidence="2">
        <name>[4Fe-4S] cluster</name>
        <dbReference type="ChEBI" id="CHEBI:49883"/>
    </cofactor>
</comment>
<dbReference type="GO" id="GO:0034039">
    <property type="term" value="F:8-oxo-7,8-dihydroguanine DNA N-glycosylase activity"/>
    <property type="evidence" value="ECO:0007669"/>
    <property type="project" value="TreeGrafter"/>
</dbReference>
<evidence type="ECO:0000313" key="17">
    <source>
        <dbReference type="Proteomes" id="UP001213664"/>
    </source>
</evidence>
<dbReference type="NCBIfam" id="TIGR01084">
    <property type="entry name" value="mutY"/>
    <property type="match status" value="1"/>
</dbReference>
<proteinExistence type="inferred from homology"/>
<dbReference type="GO" id="GO:0000701">
    <property type="term" value="F:purine-specific mismatch base pair DNA N-glycosylase activity"/>
    <property type="evidence" value="ECO:0007669"/>
    <property type="project" value="UniProtKB-EC"/>
</dbReference>
<evidence type="ECO:0000256" key="7">
    <source>
        <dbReference type="ARBA" id="ARBA00022485"/>
    </source>
</evidence>
<keyword evidence="13" id="KW-0234">DNA repair</keyword>
<feature type="domain" description="HhH-GPD" evidence="15">
    <location>
        <begin position="48"/>
        <end position="197"/>
    </location>
</feature>
<evidence type="ECO:0000256" key="2">
    <source>
        <dbReference type="ARBA" id="ARBA00001966"/>
    </source>
</evidence>
<dbReference type="InterPro" id="IPR029119">
    <property type="entry name" value="MutY_C"/>
</dbReference>
<evidence type="ECO:0000256" key="11">
    <source>
        <dbReference type="ARBA" id="ARBA00023004"/>
    </source>
</evidence>
<dbReference type="InterPro" id="IPR044298">
    <property type="entry name" value="MIG/MutY"/>
</dbReference>
<keyword evidence="10" id="KW-0378">Hydrolase</keyword>
<evidence type="ECO:0000256" key="10">
    <source>
        <dbReference type="ARBA" id="ARBA00022801"/>
    </source>
</evidence>
<evidence type="ECO:0000313" key="16">
    <source>
        <dbReference type="EMBL" id="WEK38701.1"/>
    </source>
</evidence>
<comment type="function">
    <text evidence="3">Adenine glycosylase active on G-A mispairs. MutY also corrects error-prone DNA synthesis past GO lesions which are due to the oxidatively damaged form of guanine: 7,8-dihydro-8-oxoguanine (8-oxo-dGTP).</text>
</comment>
<dbReference type="InterPro" id="IPR000445">
    <property type="entry name" value="HhH_motif"/>
</dbReference>
<dbReference type="EMBL" id="CP119326">
    <property type="protein sequence ID" value="WEK38701.1"/>
    <property type="molecule type" value="Genomic_DNA"/>
</dbReference>
<dbReference type="InterPro" id="IPR003651">
    <property type="entry name" value="Endonuclease3_FeS-loop_motif"/>
</dbReference>
<evidence type="ECO:0000256" key="6">
    <source>
        <dbReference type="ARBA" id="ARBA00022023"/>
    </source>
</evidence>
<organism evidence="16 17">
    <name type="scientific">Candidatus Brevundimonas colombiensis</name>
    <dbReference type="NCBI Taxonomy" id="3121376"/>
    <lineage>
        <taxon>Bacteria</taxon>
        <taxon>Pseudomonadati</taxon>
        <taxon>Pseudomonadota</taxon>
        <taxon>Alphaproteobacteria</taxon>
        <taxon>Caulobacterales</taxon>
        <taxon>Caulobacteraceae</taxon>
        <taxon>Brevundimonas</taxon>
    </lineage>
</organism>
<protein>
    <recommendedName>
        <fullName evidence="6">Adenine DNA glycosylase</fullName>
        <ecNumber evidence="5">3.2.2.31</ecNumber>
    </recommendedName>
</protein>
<dbReference type="InterPro" id="IPR023170">
    <property type="entry name" value="HhH_base_excis_C"/>
</dbReference>
<keyword evidence="9" id="KW-0227">DNA damage</keyword>
<dbReference type="GO" id="GO:0006284">
    <property type="term" value="P:base-excision repair"/>
    <property type="evidence" value="ECO:0007669"/>
    <property type="project" value="InterPro"/>
</dbReference>
<dbReference type="GO" id="GO:0051539">
    <property type="term" value="F:4 iron, 4 sulfur cluster binding"/>
    <property type="evidence" value="ECO:0007669"/>
    <property type="project" value="UniProtKB-KW"/>
</dbReference>
<evidence type="ECO:0000256" key="8">
    <source>
        <dbReference type="ARBA" id="ARBA00022723"/>
    </source>
</evidence>
<evidence type="ECO:0000256" key="3">
    <source>
        <dbReference type="ARBA" id="ARBA00002933"/>
    </source>
</evidence>
<dbReference type="FunFam" id="1.10.340.30:FF:000002">
    <property type="entry name" value="Adenine DNA glycosylase"/>
    <property type="match status" value="1"/>
</dbReference>
<evidence type="ECO:0000256" key="12">
    <source>
        <dbReference type="ARBA" id="ARBA00023014"/>
    </source>
</evidence>
<dbReference type="EC" id="3.2.2.31" evidence="5"/>
<dbReference type="GO" id="GO:0006298">
    <property type="term" value="P:mismatch repair"/>
    <property type="evidence" value="ECO:0007669"/>
    <property type="project" value="TreeGrafter"/>
</dbReference>
<dbReference type="GO" id="GO:0035485">
    <property type="term" value="F:adenine/guanine mispair binding"/>
    <property type="evidence" value="ECO:0007669"/>
    <property type="project" value="TreeGrafter"/>
</dbReference>
<dbReference type="Pfam" id="PF00633">
    <property type="entry name" value="HHH"/>
    <property type="match status" value="1"/>
</dbReference>
<dbReference type="CDD" id="cd00056">
    <property type="entry name" value="ENDO3c"/>
    <property type="match status" value="1"/>
</dbReference>
<keyword evidence="8" id="KW-0479">Metal-binding</keyword>
<dbReference type="Proteomes" id="UP001213664">
    <property type="component" value="Chromosome"/>
</dbReference>
<dbReference type="PROSITE" id="PS01155">
    <property type="entry name" value="ENDONUCLEASE_III_2"/>
    <property type="match status" value="1"/>
</dbReference>
<dbReference type="SUPFAM" id="SSF55811">
    <property type="entry name" value="Nudix"/>
    <property type="match status" value="1"/>
</dbReference>
<comment type="catalytic activity">
    <reaction evidence="1">
        <text>Hydrolyzes free adenine bases from 7,8-dihydro-8-oxoguanine:adenine mismatched double-stranded DNA, leaving an apurinic site.</text>
        <dbReference type="EC" id="3.2.2.31"/>
    </reaction>
</comment>